<reference evidence="1 2" key="1">
    <citation type="submission" date="2015-08" db="EMBL/GenBank/DDBJ databases">
        <title>Next Generation Sequencing and Analysis of the Genome of Puccinia sorghi L Schw, the Causal Agent of Maize Common Rust.</title>
        <authorList>
            <person name="Rochi L."/>
            <person name="Burguener G."/>
            <person name="Darino M."/>
            <person name="Turjanski A."/>
            <person name="Kreff E."/>
            <person name="Dieguez M.J."/>
            <person name="Sacco F."/>
        </authorList>
    </citation>
    <scope>NUCLEOTIDE SEQUENCE [LARGE SCALE GENOMIC DNA]</scope>
    <source>
        <strain evidence="1 2">RO10H11247</strain>
    </source>
</reference>
<proteinExistence type="predicted"/>
<dbReference type="Proteomes" id="UP000037035">
    <property type="component" value="Unassembled WGS sequence"/>
</dbReference>
<accession>A0A0L6VR03</accession>
<name>A0A0L6VR03_9BASI</name>
<evidence type="ECO:0000313" key="1">
    <source>
        <dbReference type="EMBL" id="KNZ63121.1"/>
    </source>
</evidence>
<evidence type="ECO:0000313" key="2">
    <source>
        <dbReference type="Proteomes" id="UP000037035"/>
    </source>
</evidence>
<protein>
    <submittedName>
        <fullName evidence="1">Uncharacterized protein</fullName>
    </submittedName>
</protein>
<organism evidence="1 2">
    <name type="scientific">Puccinia sorghi</name>
    <dbReference type="NCBI Taxonomy" id="27349"/>
    <lineage>
        <taxon>Eukaryota</taxon>
        <taxon>Fungi</taxon>
        <taxon>Dikarya</taxon>
        <taxon>Basidiomycota</taxon>
        <taxon>Pucciniomycotina</taxon>
        <taxon>Pucciniomycetes</taxon>
        <taxon>Pucciniales</taxon>
        <taxon>Pucciniaceae</taxon>
        <taxon>Puccinia</taxon>
    </lineage>
</organism>
<dbReference type="VEuPathDB" id="FungiDB:VP01_1185g1"/>
<gene>
    <name evidence="1" type="ORF">VP01_1185g1</name>
</gene>
<dbReference type="EMBL" id="LAVV01002065">
    <property type="protein sequence ID" value="KNZ63121.1"/>
    <property type="molecule type" value="Genomic_DNA"/>
</dbReference>
<comment type="caution">
    <text evidence="1">The sequence shown here is derived from an EMBL/GenBank/DDBJ whole genome shotgun (WGS) entry which is preliminary data.</text>
</comment>
<sequence length="268" mass="30943">MEPTGFEGVTHHWRCGDTWVGRTFKPERCFSGGPQNHIDCGLCVTEPPQKSGTGTVDKGVSLVTVLVCWPAGRKHSCVWNHLEDWSDLNFGICQVVTKKGNKCGKKLKKDKSSSTKNLQNHLIQVHCLSDPKCMKKQKTNHYIIFMWRHEAQNFQVLDSKNLKTVLVYLLADCELPFDFVERKSFRKLFHHCNPHFTCVDPVQRNHQEKDSEEAKLLSRHFPICKKWLTASFQSRQQVLHPSKYFPMAVGLHLGNELLSSQHQLMDWF</sequence>
<dbReference type="AlphaFoldDB" id="A0A0L6VR03"/>
<keyword evidence="2" id="KW-1185">Reference proteome</keyword>